<dbReference type="InterPro" id="IPR024370">
    <property type="entry name" value="PBP_domain"/>
</dbReference>
<dbReference type="InterPro" id="IPR052738">
    <property type="entry name" value="ABC-Tungstate_binding"/>
</dbReference>
<evidence type="ECO:0000313" key="4">
    <source>
        <dbReference type="Proteomes" id="UP000826709"/>
    </source>
</evidence>
<accession>A0A8G1EGX5</accession>
<organism evidence="3 4">
    <name type="scientific">Methanofollis formosanus</name>
    <dbReference type="NCBI Taxonomy" id="299308"/>
    <lineage>
        <taxon>Archaea</taxon>
        <taxon>Methanobacteriati</taxon>
        <taxon>Methanobacteriota</taxon>
        <taxon>Stenosarchaea group</taxon>
        <taxon>Methanomicrobia</taxon>
        <taxon>Methanomicrobiales</taxon>
        <taxon>Methanomicrobiaceae</taxon>
        <taxon>Methanofollis</taxon>
    </lineage>
</organism>
<evidence type="ECO:0000259" key="2">
    <source>
        <dbReference type="Pfam" id="PF12849"/>
    </source>
</evidence>
<dbReference type="Pfam" id="PF12849">
    <property type="entry name" value="PBP_like_2"/>
    <property type="match status" value="1"/>
</dbReference>
<dbReference type="Gene3D" id="3.40.190.10">
    <property type="entry name" value="Periplasmic binding protein-like II"/>
    <property type="match status" value="2"/>
</dbReference>
<proteinExistence type="predicted"/>
<dbReference type="OrthoDB" id="14917at2157"/>
<feature type="compositionally biased region" description="Low complexity" evidence="1">
    <location>
        <begin position="30"/>
        <end position="49"/>
    </location>
</feature>
<dbReference type="PANTHER" id="PTHR37945:SF1">
    <property type="entry name" value="EXTRACELLULAR TUNGSTATE BINDING PROTEIN"/>
    <property type="match status" value="1"/>
</dbReference>
<reference evidence="3" key="1">
    <citation type="journal article" date="2005" name="Int. J. Syst. Evol. Microbiol.">
        <title>Methanofollis formosanus sp. nov., isolated from a fish pond.</title>
        <authorList>
            <person name="Wu S.Y."/>
            <person name="Chen S.C."/>
            <person name="Lai M.C."/>
        </authorList>
    </citation>
    <scope>NUCLEOTIDE SEQUENCE</scope>
    <source>
        <strain evidence="3">ML15</strain>
    </source>
</reference>
<reference evidence="3" key="2">
    <citation type="submission" date="2019-03" db="EMBL/GenBank/DDBJ databases">
        <authorList>
            <person name="Chen S.-C."/>
            <person name="Wu S.-Y."/>
            <person name="Lai M.-C."/>
        </authorList>
    </citation>
    <scope>NUCLEOTIDE SEQUENCE</scope>
    <source>
        <strain evidence="3">ML15</strain>
    </source>
</reference>
<dbReference type="Proteomes" id="UP000826709">
    <property type="component" value="Chromosome"/>
</dbReference>
<dbReference type="EMBL" id="CP037968">
    <property type="protein sequence ID" value="QYZ79634.1"/>
    <property type="molecule type" value="Genomic_DNA"/>
</dbReference>
<name>A0A8G1EGX5_9EURY</name>
<dbReference type="RefSeq" id="WP_220680944.1">
    <property type="nucleotide sequence ID" value="NZ_CP037968.1"/>
</dbReference>
<feature type="domain" description="PBP" evidence="2">
    <location>
        <begin position="50"/>
        <end position="287"/>
    </location>
</feature>
<dbReference type="PANTHER" id="PTHR37945">
    <property type="entry name" value="EXTRACELLULAR TUNGSTATE BINDING PROTEIN"/>
    <property type="match status" value="1"/>
</dbReference>
<evidence type="ECO:0000313" key="3">
    <source>
        <dbReference type="EMBL" id="QYZ79634.1"/>
    </source>
</evidence>
<dbReference type="PROSITE" id="PS51257">
    <property type="entry name" value="PROKAR_LIPOPROTEIN"/>
    <property type="match status" value="1"/>
</dbReference>
<keyword evidence="4" id="KW-1185">Reference proteome</keyword>
<evidence type="ECO:0000256" key="1">
    <source>
        <dbReference type="SAM" id="MobiDB-lite"/>
    </source>
</evidence>
<sequence>MKKIAFIMLAVIVVAAAFICGCTTPGGGEATPTPTPGETTAVPGETTPAQEGTQTLLIATTTSLQDTGLLDYLRPIFEEQYNADVKITAKGTGQSLELGRAGDVDVMMVHDRAREDEFIEEGYGANRRVFAYNYFTIVGPESDPAGIANMTPEEAFTTIREKGLAEPGSVVFVSRGDDSGTHGKEKAIWEAAGFNYTTDIQGSGEWYVEAGTGMGSTLVMTGEKEAYTLSDIGTYLAYKTETGLVPLVEQGDILLNIYSVMEINPEKFPEVNSTLAKEWINFLISPEIQEEIGNFGVEEYGQPLFNPARGAWEVLGVEREETEEPVT</sequence>
<dbReference type="AlphaFoldDB" id="A0A8G1EGX5"/>
<dbReference type="SUPFAM" id="SSF53850">
    <property type="entry name" value="Periplasmic binding protein-like II"/>
    <property type="match status" value="1"/>
</dbReference>
<feature type="region of interest" description="Disordered" evidence="1">
    <location>
        <begin position="25"/>
        <end position="49"/>
    </location>
</feature>
<gene>
    <name evidence="3" type="ORF">E2N92_09420</name>
</gene>
<dbReference type="KEGG" id="mfk:E2N92_09420"/>
<protein>
    <submittedName>
        <fullName evidence="3">Tungsten ABC transporter substrate-binding protein</fullName>
    </submittedName>
</protein>